<evidence type="ECO:0000313" key="8">
    <source>
        <dbReference type="Proteomes" id="UP000316726"/>
    </source>
</evidence>
<evidence type="ECO:0000256" key="1">
    <source>
        <dbReference type="ARBA" id="ARBA00004123"/>
    </source>
</evidence>
<gene>
    <name evidence="7" type="ORF">A3770_03p25010</name>
</gene>
<evidence type="ECO:0000256" key="6">
    <source>
        <dbReference type="RuleBase" id="RU366036"/>
    </source>
</evidence>
<keyword evidence="4 6" id="KW-0804">Transcription</keyword>
<dbReference type="InterPro" id="IPR021384">
    <property type="entry name" value="Mediator_Med21"/>
</dbReference>
<keyword evidence="2 6" id="KW-0805">Transcription regulation</keyword>
<dbReference type="Proteomes" id="UP000316726">
    <property type="component" value="Chromosome 3"/>
</dbReference>
<dbReference type="PANTHER" id="PTHR13381:SF0">
    <property type="entry name" value="MEDIATOR OF RNA POLYMERASE II TRANSCRIPTION SUBUNIT 21"/>
    <property type="match status" value="1"/>
</dbReference>
<name>A0A5B8MHQ7_9CHLO</name>
<keyword evidence="3 6" id="KW-0010">Activator</keyword>
<dbReference type="Pfam" id="PF11221">
    <property type="entry name" value="Med21"/>
    <property type="match status" value="1"/>
</dbReference>
<organism evidence="7 8">
    <name type="scientific">Chloropicon primus</name>
    <dbReference type="NCBI Taxonomy" id="1764295"/>
    <lineage>
        <taxon>Eukaryota</taxon>
        <taxon>Viridiplantae</taxon>
        <taxon>Chlorophyta</taxon>
        <taxon>Chloropicophyceae</taxon>
        <taxon>Chloropicales</taxon>
        <taxon>Chloropicaceae</taxon>
        <taxon>Chloropicon</taxon>
    </lineage>
</organism>
<dbReference type="GO" id="GO:0016592">
    <property type="term" value="C:mediator complex"/>
    <property type="evidence" value="ECO:0007669"/>
    <property type="project" value="UniProtKB-UniRule"/>
</dbReference>
<dbReference type="OrthoDB" id="526653at2759"/>
<evidence type="ECO:0000256" key="2">
    <source>
        <dbReference type="ARBA" id="ARBA00023015"/>
    </source>
</evidence>
<proteinExistence type="inferred from homology"/>
<dbReference type="GO" id="GO:0006357">
    <property type="term" value="P:regulation of transcription by RNA polymerase II"/>
    <property type="evidence" value="ECO:0007669"/>
    <property type="project" value="TreeGrafter"/>
</dbReference>
<accession>A0A5B8MHQ7</accession>
<keyword evidence="5 6" id="KW-0539">Nucleus</keyword>
<reference evidence="7 8" key="1">
    <citation type="submission" date="2018-07" db="EMBL/GenBank/DDBJ databases">
        <title>The complete nuclear genome of the prasinophyte Chloropicon primus (CCMP1205).</title>
        <authorList>
            <person name="Pombert J.-F."/>
            <person name="Otis C."/>
            <person name="Turmel M."/>
            <person name="Lemieux C."/>
        </authorList>
    </citation>
    <scope>NUCLEOTIDE SEQUENCE [LARGE SCALE GENOMIC DNA]</scope>
    <source>
        <strain evidence="7 8">CCMP1205</strain>
    </source>
</reference>
<dbReference type="GO" id="GO:0003712">
    <property type="term" value="F:transcription coregulator activity"/>
    <property type="evidence" value="ECO:0007669"/>
    <property type="project" value="TreeGrafter"/>
</dbReference>
<dbReference type="AlphaFoldDB" id="A0A5B8MHQ7"/>
<dbReference type="EMBL" id="CP031036">
    <property type="protein sequence ID" value="QDZ19983.1"/>
    <property type="molecule type" value="Genomic_DNA"/>
</dbReference>
<sequence>MEVEVEETTEDVDVISRIHHEVASLSHMYYNFTGGLQELAPPMSVRGEAVKVESDTSVEYNAQELATQIVDAHKKIDKLIDRLEEAGASEEEDVRSLVDLQERHERMKEAYSKDVEQGDQVFDAIQDCYSLLAEYQLKHGKFDPGPSSSS</sequence>
<evidence type="ECO:0000256" key="4">
    <source>
        <dbReference type="ARBA" id="ARBA00023163"/>
    </source>
</evidence>
<comment type="subcellular location">
    <subcellularLocation>
        <location evidence="1 6">Nucleus</location>
    </subcellularLocation>
</comment>
<protein>
    <recommendedName>
        <fullName evidence="6">Mediator of RNA polymerase II transcription subunit 21</fullName>
    </recommendedName>
</protein>
<comment type="similarity">
    <text evidence="6">Belongs to the Mediator complex subunit 21 family.</text>
</comment>
<evidence type="ECO:0000256" key="3">
    <source>
        <dbReference type="ARBA" id="ARBA00023159"/>
    </source>
</evidence>
<dbReference type="Gene3D" id="6.10.280.10">
    <property type="entry name" value="Mediator complex, subunit Med21"/>
    <property type="match status" value="1"/>
</dbReference>
<dbReference type="PANTHER" id="PTHR13381">
    <property type="entry name" value="RNA POLYMERASE II HOLOENZYME COMPONENT SRB7"/>
    <property type="match status" value="1"/>
</dbReference>
<comment type="subunit">
    <text evidence="6">Component of the Mediator complex.</text>
</comment>
<evidence type="ECO:0000256" key="5">
    <source>
        <dbReference type="ARBA" id="ARBA00023242"/>
    </source>
</evidence>
<evidence type="ECO:0000313" key="7">
    <source>
        <dbReference type="EMBL" id="QDZ19983.1"/>
    </source>
</evidence>
<dbReference type="InterPro" id="IPR037212">
    <property type="entry name" value="Med7/Med21-like"/>
</dbReference>
<dbReference type="SUPFAM" id="SSF140718">
    <property type="entry name" value="Mediator hinge subcomplex-like"/>
    <property type="match status" value="1"/>
</dbReference>
<keyword evidence="8" id="KW-1185">Reference proteome</keyword>
<comment type="function">
    <text evidence="6">Component of the Mediator complex, a coactivator involved in the regulated transcription of nearly all RNA polymerase II-dependent genes. Mediator functions as a bridge to convey information from gene-specific regulatory proteins to the basal RNA polymerase II transcription machinery. Mediator is recruited to promoters by direct interactions with regulatory proteins and serves as a scaffold for the assembly of a functional preinitiation complex with RNA polymerase II and the general transcription factors.</text>
</comment>